<dbReference type="AlphaFoldDB" id="A0A1V6Z0E5"/>
<dbReference type="Proteomes" id="UP000191691">
    <property type="component" value="Unassembled WGS sequence"/>
</dbReference>
<evidence type="ECO:0008006" key="3">
    <source>
        <dbReference type="Google" id="ProtNLM"/>
    </source>
</evidence>
<dbReference type="PANTHER" id="PTHR47582">
    <property type="entry name" value="P450, PUTATIVE (EUROFUNG)-RELATED"/>
    <property type="match status" value="1"/>
</dbReference>
<dbReference type="EMBL" id="MOOB01000006">
    <property type="protein sequence ID" value="OQE93171.1"/>
    <property type="molecule type" value="Genomic_DNA"/>
</dbReference>
<dbReference type="GO" id="GO:0004497">
    <property type="term" value="F:monooxygenase activity"/>
    <property type="evidence" value="ECO:0007669"/>
    <property type="project" value="InterPro"/>
</dbReference>
<sequence>MRAAQKHPTIITLEPLFELAQKRVCQTPGDSLGRLCDQSCGPSPLSRIAHHTTPVLAGKYLDRMNEIMLRGLLAIVNDMDNDGTVDLNAWLRHAVTIASINATYGTLNPFKRRHIEDTFWKLQRNMSLLLANIVPWLIAPKAWNARKDLCAALKNYFDLGGHEDGSELIAMRYSSFLGAGLTHEEIAYSEIPLVVGLLTNTVPAAFWVHFELLSRPKLLG</sequence>
<protein>
    <recommendedName>
        <fullName evidence="3">Cytochrome P450</fullName>
    </recommendedName>
</protein>
<gene>
    <name evidence="1" type="ORF">PENNAL_c0006G00447</name>
</gene>
<evidence type="ECO:0000313" key="1">
    <source>
        <dbReference type="EMBL" id="OQE93171.1"/>
    </source>
</evidence>
<dbReference type="Gene3D" id="1.10.630.10">
    <property type="entry name" value="Cytochrome P450"/>
    <property type="match status" value="1"/>
</dbReference>
<dbReference type="GO" id="GO:0005506">
    <property type="term" value="F:iron ion binding"/>
    <property type="evidence" value="ECO:0007669"/>
    <property type="project" value="InterPro"/>
</dbReference>
<comment type="caution">
    <text evidence="1">The sequence shown here is derived from an EMBL/GenBank/DDBJ whole genome shotgun (WGS) entry which is preliminary data.</text>
</comment>
<dbReference type="OMA" id="FDAHARY"/>
<dbReference type="GO" id="GO:0020037">
    <property type="term" value="F:heme binding"/>
    <property type="evidence" value="ECO:0007669"/>
    <property type="project" value="InterPro"/>
</dbReference>
<dbReference type="InterPro" id="IPR036396">
    <property type="entry name" value="Cyt_P450_sf"/>
</dbReference>
<dbReference type="PANTHER" id="PTHR47582:SF1">
    <property type="entry name" value="P450, PUTATIVE (EUROFUNG)-RELATED"/>
    <property type="match status" value="1"/>
</dbReference>
<dbReference type="STRING" id="60175.A0A1V6Z0E5"/>
<evidence type="ECO:0000313" key="2">
    <source>
        <dbReference type="Proteomes" id="UP000191691"/>
    </source>
</evidence>
<dbReference type="SUPFAM" id="SSF48264">
    <property type="entry name" value="Cytochrome P450"/>
    <property type="match status" value="1"/>
</dbReference>
<accession>A0A1V6Z0E5</accession>
<name>A0A1V6Z0E5_PENNA</name>
<reference evidence="2" key="1">
    <citation type="journal article" date="2017" name="Nat. Microbiol.">
        <title>Global analysis of biosynthetic gene clusters reveals vast potential of secondary metabolite production in Penicillium species.</title>
        <authorList>
            <person name="Nielsen J.C."/>
            <person name="Grijseels S."/>
            <person name="Prigent S."/>
            <person name="Ji B."/>
            <person name="Dainat J."/>
            <person name="Nielsen K.F."/>
            <person name="Frisvad J.C."/>
            <person name="Workman M."/>
            <person name="Nielsen J."/>
        </authorList>
    </citation>
    <scope>NUCLEOTIDE SEQUENCE [LARGE SCALE GENOMIC DNA]</scope>
    <source>
        <strain evidence="2">IBT 13039</strain>
    </source>
</reference>
<organism evidence="1 2">
    <name type="scientific">Penicillium nalgiovense</name>
    <dbReference type="NCBI Taxonomy" id="60175"/>
    <lineage>
        <taxon>Eukaryota</taxon>
        <taxon>Fungi</taxon>
        <taxon>Dikarya</taxon>
        <taxon>Ascomycota</taxon>
        <taxon>Pezizomycotina</taxon>
        <taxon>Eurotiomycetes</taxon>
        <taxon>Eurotiomycetidae</taxon>
        <taxon>Eurotiales</taxon>
        <taxon>Aspergillaceae</taxon>
        <taxon>Penicillium</taxon>
    </lineage>
</organism>
<keyword evidence="2" id="KW-1185">Reference proteome</keyword>
<proteinExistence type="predicted"/>
<dbReference type="InterPro" id="IPR053007">
    <property type="entry name" value="CYP450_monoxygenase_sec-met"/>
</dbReference>
<dbReference type="GO" id="GO:0016705">
    <property type="term" value="F:oxidoreductase activity, acting on paired donors, with incorporation or reduction of molecular oxygen"/>
    <property type="evidence" value="ECO:0007669"/>
    <property type="project" value="InterPro"/>
</dbReference>